<proteinExistence type="predicted"/>
<dbReference type="InterPro" id="IPR011006">
    <property type="entry name" value="CheY-like_superfamily"/>
</dbReference>
<feature type="domain" description="HD-GYP" evidence="3">
    <location>
        <begin position="184"/>
        <end position="381"/>
    </location>
</feature>
<evidence type="ECO:0008006" key="5">
    <source>
        <dbReference type="Google" id="ProtNLM"/>
    </source>
</evidence>
<dbReference type="Pfam" id="PF00072">
    <property type="entry name" value="Response_reg"/>
    <property type="match status" value="1"/>
</dbReference>
<dbReference type="PROSITE" id="PS50110">
    <property type="entry name" value="RESPONSE_REGULATORY"/>
    <property type="match status" value="1"/>
</dbReference>
<dbReference type="Gene3D" id="1.10.3210.10">
    <property type="entry name" value="Hypothetical protein af1432"/>
    <property type="match status" value="1"/>
</dbReference>
<dbReference type="SUPFAM" id="SSF52172">
    <property type="entry name" value="CheY-like"/>
    <property type="match status" value="1"/>
</dbReference>
<dbReference type="InterPro" id="IPR001789">
    <property type="entry name" value="Sig_transdc_resp-reg_receiver"/>
</dbReference>
<dbReference type="PANTHER" id="PTHR45228">
    <property type="entry name" value="CYCLIC DI-GMP PHOSPHODIESTERASE TM_0186-RELATED"/>
    <property type="match status" value="1"/>
</dbReference>
<dbReference type="AlphaFoldDB" id="A0A0F9TP09"/>
<protein>
    <recommendedName>
        <fullName evidence="5">Response regulatory domain-containing protein</fullName>
    </recommendedName>
</protein>
<dbReference type="InterPro" id="IPR037522">
    <property type="entry name" value="HD_GYP_dom"/>
</dbReference>
<evidence type="ECO:0000313" key="4">
    <source>
        <dbReference type="EMBL" id="KKN43143.1"/>
    </source>
</evidence>
<name>A0A0F9TP09_9ZZZZ</name>
<feature type="domain" description="Response regulatory" evidence="2">
    <location>
        <begin position="14"/>
        <end position="129"/>
    </location>
</feature>
<dbReference type="InterPro" id="IPR052020">
    <property type="entry name" value="Cyclic_di-GMP/3'3'-cGAMP_PDE"/>
</dbReference>
<dbReference type="Gene3D" id="3.40.50.2300">
    <property type="match status" value="1"/>
</dbReference>
<keyword evidence="1" id="KW-0175">Coiled coil</keyword>
<feature type="coiled-coil region" evidence="1">
    <location>
        <begin position="131"/>
        <end position="194"/>
    </location>
</feature>
<evidence type="ECO:0000259" key="3">
    <source>
        <dbReference type="PROSITE" id="PS51832"/>
    </source>
</evidence>
<sequence>MTQATPNTPMNQVDVLCIDDDEIVLRTLTRLLEVNGLSVIVCDNPQNALTLFKNHEFGLIISDMRMPVMNGAEFLEKARALAPDTQRILLTGYADIQTTLAAVNQGQINGYIQKPWQNDLLLRSIKDSLEKFALKKQNQKLEAQVKAQNQELLELNNTLEQRVDKRTLQIKQVLKKLEDANEREKQEHKSTVELLYNFINANPYLDGNKAQNIANTCTQIALYLNLSQKSIDLAPMAGYLAQIGLLAMDPELYKKPLNRLNEQQRKTFYTHPSTAQLMLMPAIHLHDLSDAIYYQFERFNGNGMPKGLAGNDIPIGAMVLGLARDYWDAFEQSNASDEKQRHDDALEGVKLYSGSFYHPKIVRALEASHAKLHEQKSSAGSVLICNAHELKDQMTLGHALHSHAGIMLLPKGHVFSRKSIEKLQQLESKKPTPFRIMVKTAK</sequence>
<dbReference type="EMBL" id="LAZR01001532">
    <property type="protein sequence ID" value="KKN43143.1"/>
    <property type="molecule type" value="Genomic_DNA"/>
</dbReference>
<dbReference type="CDD" id="cd17569">
    <property type="entry name" value="REC_HupR-like"/>
    <property type="match status" value="1"/>
</dbReference>
<dbReference type="SMART" id="SM00448">
    <property type="entry name" value="REC"/>
    <property type="match status" value="1"/>
</dbReference>
<dbReference type="Pfam" id="PF13487">
    <property type="entry name" value="HD_5"/>
    <property type="match status" value="1"/>
</dbReference>
<gene>
    <name evidence="4" type="ORF">LCGC14_0706180</name>
</gene>
<accession>A0A0F9TP09</accession>
<evidence type="ECO:0000256" key="1">
    <source>
        <dbReference type="SAM" id="Coils"/>
    </source>
</evidence>
<dbReference type="GO" id="GO:0000160">
    <property type="term" value="P:phosphorelay signal transduction system"/>
    <property type="evidence" value="ECO:0007669"/>
    <property type="project" value="InterPro"/>
</dbReference>
<organism evidence="4">
    <name type="scientific">marine sediment metagenome</name>
    <dbReference type="NCBI Taxonomy" id="412755"/>
    <lineage>
        <taxon>unclassified sequences</taxon>
        <taxon>metagenomes</taxon>
        <taxon>ecological metagenomes</taxon>
    </lineage>
</organism>
<dbReference type="PANTHER" id="PTHR45228:SF8">
    <property type="entry name" value="TWO-COMPONENT RESPONSE REGULATOR-RELATED"/>
    <property type="match status" value="1"/>
</dbReference>
<dbReference type="PROSITE" id="PS51832">
    <property type="entry name" value="HD_GYP"/>
    <property type="match status" value="1"/>
</dbReference>
<evidence type="ECO:0000259" key="2">
    <source>
        <dbReference type="PROSITE" id="PS50110"/>
    </source>
</evidence>
<comment type="caution">
    <text evidence="4">The sequence shown here is derived from an EMBL/GenBank/DDBJ whole genome shotgun (WGS) entry which is preliminary data.</text>
</comment>
<reference evidence="4" key="1">
    <citation type="journal article" date="2015" name="Nature">
        <title>Complex archaea that bridge the gap between prokaryotes and eukaryotes.</title>
        <authorList>
            <person name="Spang A."/>
            <person name="Saw J.H."/>
            <person name="Jorgensen S.L."/>
            <person name="Zaremba-Niedzwiedzka K."/>
            <person name="Martijn J."/>
            <person name="Lind A.E."/>
            <person name="van Eijk R."/>
            <person name="Schleper C."/>
            <person name="Guy L."/>
            <person name="Ettema T.J."/>
        </authorList>
    </citation>
    <scope>NUCLEOTIDE SEQUENCE</scope>
</reference>